<proteinExistence type="predicted"/>
<dbReference type="Proteomes" id="UP000789508">
    <property type="component" value="Unassembled WGS sequence"/>
</dbReference>
<dbReference type="EMBL" id="CAJVPS010001960">
    <property type="protein sequence ID" value="CAG8555722.1"/>
    <property type="molecule type" value="Genomic_DNA"/>
</dbReference>
<evidence type="ECO:0000313" key="2">
    <source>
        <dbReference type="EMBL" id="CAG8555722.1"/>
    </source>
</evidence>
<evidence type="ECO:0000256" key="1">
    <source>
        <dbReference type="SAM" id="MobiDB-lite"/>
    </source>
</evidence>
<feature type="region of interest" description="Disordered" evidence="1">
    <location>
        <begin position="1"/>
        <end position="20"/>
    </location>
</feature>
<dbReference type="AlphaFoldDB" id="A0A9N9FTU9"/>
<feature type="compositionally biased region" description="Basic and acidic residues" evidence="1">
    <location>
        <begin position="131"/>
        <end position="148"/>
    </location>
</feature>
<keyword evidence="3" id="KW-1185">Reference proteome</keyword>
<accession>A0A9N9FTU9</accession>
<sequence>MEGKPQQLQQQQQQCGHPKHEEYISSIKEIGKRKAPLKRKLVKVPKRMYQAIGIKDDTLICSRCIVQTDKDPQYLNHPKFVNQRVKTRQNVASMLRIDMVDYPRKGEEEEEETLPPPAKKLKKSSSSSKSSKTEEVEESQRKGKERKNGKASSSGTNLKTFKSSKTNKNS</sequence>
<dbReference type="OrthoDB" id="2437146at2759"/>
<feature type="compositionally biased region" description="Low complexity" evidence="1">
    <location>
        <begin position="1"/>
        <end position="14"/>
    </location>
</feature>
<evidence type="ECO:0000313" key="3">
    <source>
        <dbReference type="Proteomes" id="UP000789508"/>
    </source>
</evidence>
<feature type="compositionally biased region" description="Low complexity" evidence="1">
    <location>
        <begin position="156"/>
        <end position="170"/>
    </location>
</feature>
<name>A0A9N9FTU9_9GLOM</name>
<feature type="compositionally biased region" description="Basic and acidic residues" evidence="1">
    <location>
        <begin position="98"/>
        <end position="107"/>
    </location>
</feature>
<feature type="region of interest" description="Disordered" evidence="1">
    <location>
        <begin position="97"/>
        <end position="170"/>
    </location>
</feature>
<organism evidence="2 3">
    <name type="scientific">Ambispora leptoticha</name>
    <dbReference type="NCBI Taxonomy" id="144679"/>
    <lineage>
        <taxon>Eukaryota</taxon>
        <taxon>Fungi</taxon>
        <taxon>Fungi incertae sedis</taxon>
        <taxon>Mucoromycota</taxon>
        <taxon>Glomeromycotina</taxon>
        <taxon>Glomeromycetes</taxon>
        <taxon>Archaeosporales</taxon>
        <taxon>Ambisporaceae</taxon>
        <taxon>Ambispora</taxon>
    </lineage>
</organism>
<comment type="caution">
    <text evidence="2">The sequence shown here is derived from an EMBL/GenBank/DDBJ whole genome shotgun (WGS) entry which is preliminary data.</text>
</comment>
<reference evidence="2" key="1">
    <citation type="submission" date="2021-06" db="EMBL/GenBank/DDBJ databases">
        <authorList>
            <person name="Kallberg Y."/>
            <person name="Tangrot J."/>
            <person name="Rosling A."/>
        </authorList>
    </citation>
    <scope>NUCLEOTIDE SEQUENCE</scope>
    <source>
        <strain evidence="2">FL130A</strain>
    </source>
</reference>
<gene>
    <name evidence="2" type="ORF">ALEPTO_LOCUS6097</name>
</gene>
<protein>
    <submittedName>
        <fullName evidence="2">2770_t:CDS:1</fullName>
    </submittedName>
</protein>